<dbReference type="InterPro" id="IPR000182">
    <property type="entry name" value="GNAT_dom"/>
</dbReference>
<dbReference type="InterPro" id="IPR016181">
    <property type="entry name" value="Acyl_CoA_acyltransferase"/>
</dbReference>
<evidence type="ECO:0000259" key="1">
    <source>
        <dbReference type="PROSITE" id="PS51186"/>
    </source>
</evidence>
<evidence type="ECO:0000313" key="2">
    <source>
        <dbReference type="EMBL" id="AKC85704.1"/>
    </source>
</evidence>
<evidence type="ECO:0000313" key="3">
    <source>
        <dbReference type="Proteomes" id="UP000033067"/>
    </source>
</evidence>
<name>A0A0E3YZV8_9GAMM</name>
<dbReference type="GO" id="GO:0016747">
    <property type="term" value="F:acyltransferase activity, transferring groups other than amino-acyl groups"/>
    <property type="evidence" value="ECO:0007669"/>
    <property type="project" value="InterPro"/>
</dbReference>
<protein>
    <submittedName>
        <fullName evidence="2">GNAT family acetyltransferase</fullName>
    </submittedName>
</protein>
<dbReference type="SUPFAM" id="SSF55729">
    <property type="entry name" value="Acyl-CoA N-acyltransferases (Nat)"/>
    <property type="match status" value="1"/>
</dbReference>
<dbReference type="KEGG" id="psuw:WQ53_01890"/>
<dbReference type="Gene3D" id="3.40.630.30">
    <property type="match status" value="1"/>
</dbReference>
<keyword evidence="3" id="KW-1185">Reference proteome</keyword>
<dbReference type="RefSeq" id="WP_052629903.1">
    <property type="nucleotide sequence ID" value="NZ_CP011144.1"/>
</dbReference>
<dbReference type="Pfam" id="PF00583">
    <property type="entry name" value="Acetyltransf_1"/>
    <property type="match status" value="1"/>
</dbReference>
<dbReference type="Proteomes" id="UP000033067">
    <property type="component" value="Chromosome"/>
</dbReference>
<dbReference type="OrthoDB" id="187903at2"/>
<proteinExistence type="predicted"/>
<feature type="domain" description="N-acetyltransferase" evidence="1">
    <location>
        <begin position="5"/>
        <end position="201"/>
    </location>
</feature>
<dbReference type="PROSITE" id="PS51186">
    <property type="entry name" value="GNAT"/>
    <property type="match status" value="1"/>
</dbReference>
<keyword evidence="2" id="KW-0808">Transferase</keyword>
<gene>
    <name evidence="2" type="ORF">WQ53_01890</name>
</gene>
<dbReference type="AlphaFoldDB" id="A0A0E3YZV8"/>
<dbReference type="EMBL" id="CP011144">
    <property type="protein sequence ID" value="AKC85704.1"/>
    <property type="molecule type" value="Genomic_DNA"/>
</dbReference>
<sequence length="203" mass="22946">MSNQPEIRRLRGHAIAPWLDDIARLRIAVFREWPYLYDGQADDAYEREYLSVYLGSPDSVAVLALDGGRVVGASTGLPLADDPDAFSRPLRAAGLPVAQVFYFGESVLLPGYRGLGVGHAFFDEREAHARALGRFRWTAFCAVDRDADDPRRPPGYRSNDSFWHKRGYARLPGMTAWLPWNEVDRGEVQHPLTFWLRELKDAA</sequence>
<dbReference type="CDD" id="cd04301">
    <property type="entry name" value="NAT_SF"/>
    <property type="match status" value="1"/>
</dbReference>
<accession>A0A0E3YZV8</accession>
<reference evidence="2 3" key="1">
    <citation type="journal article" date="2015" name="Genome Announc.">
        <title>Complete Genome Sequence of Pseudoxanthomonas suwonensis Strain J1, a Cellulose-Degrading Bacterium Isolated from Leaf- and Wood-Enriched Soil.</title>
        <authorList>
            <person name="Hou L."/>
            <person name="Jiang J."/>
            <person name="Xu Z."/>
            <person name="Zhou Y."/>
            <person name="Leung F.C."/>
        </authorList>
    </citation>
    <scope>NUCLEOTIDE SEQUENCE [LARGE SCALE GENOMIC DNA]</scope>
    <source>
        <strain evidence="2 3">J1</strain>
    </source>
</reference>
<dbReference type="PATRIC" id="fig|314722.6.peg.401"/>
<organism evidence="2 3">
    <name type="scientific">Pseudoxanthomonas suwonensis</name>
    <dbReference type="NCBI Taxonomy" id="314722"/>
    <lineage>
        <taxon>Bacteria</taxon>
        <taxon>Pseudomonadati</taxon>
        <taxon>Pseudomonadota</taxon>
        <taxon>Gammaproteobacteria</taxon>
        <taxon>Lysobacterales</taxon>
        <taxon>Lysobacteraceae</taxon>
        <taxon>Pseudoxanthomonas</taxon>
    </lineage>
</organism>